<comment type="caution">
    <text evidence="3">The sequence shown here is derived from an EMBL/GenBank/DDBJ whole genome shotgun (WGS) entry which is preliminary data.</text>
</comment>
<dbReference type="PANTHER" id="PTHR38834">
    <property type="entry name" value="PERIPLASMIC SUBSTRATE BINDING PROTEIN FAMILY 3"/>
    <property type="match status" value="1"/>
</dbReference>
<dbReference type="PANTHER" id="PTHR38834:SF3">
    <property type="entry name" value="SOLUTE-BINDING PROTEIN FAMILY 3_N-TERMINAL DOMAIN-CONTAINING PROTEIN"/>
    <property type="match status" value="1"/>
</dbReference>
<keyword evidence="1" id="KW-0732">Signal</keyword>
<evidence type="ECO:0000313" key="3">
    <source>
        <dbReference type="EMBL" id="TDT92230.1"/>
    </source>
</evidence>
<dbReference type="PROSITE" id="PS51257">
    <property type="entry name" value="PROKAR_LIPOPROTEIN"/>
    <property type="match status" value="1"/>
</dbReference>
<accession>A0AA94TKR6</accession>
<dbReference type="Proteomes" id="UP000295506">
    <property type="component" value="Unassembled WGS sequence"/>
</dbReference>
<gene>
    <name evidence="3" type="ORF">EDC59_101635</name>
</gene>
<name>A0AA94TKR6_9BACT</name>
<feature type="signal peptide" evidence="1">
    <location>
        <begin position="1"/>
        <end position="23"/>
    </location>
</feature>
<reference evidence="3 4" key="1">
    <citation type="submission" date="2019-03" db="EMBL/GenBank/DDBJ databases">
        <title>Genomic Encyclopedia of Type Strains, Phase IV (KMG-IV): sequencing the most valuable type-strain genomes for metagenomic binning, comparative biology and taxonomic classification.</title>
        <authorList>
            <person name="Goeker M."/>
        </authorList>
    </citation>
    <scope>NUCLEOTIDE SEQUENCE [LARGE SCALE GENOMIC DNA]</scope>
    <source>
        <strain evidence="3 4">DSM 101483</strain>
    </source>
</reference>
<protein>
    <submittedName>
        <fullName evidence="3">Amino acid ABC transporter substrate-binding protein (PAAT family)</fullName>
    </submittedName>
</protein>
<dbReference type="InterPro" id="IPR001638">
    <property type="entry name" value="Solute-binding_3/MltF_N"/>
</dbReference>
<feature type="chain" id="PRO_5041687732" evidence="1">
    <location>
        <begin position="24"/>
        <end position="246"/>
    </location>
</feature>
<dbReference type="AlphaFoldDB" id="A0AA94TKR6"/>
<feature type="domain" description="Solute-binding protein family 3/N-terminal" evidence="2">
    <location>
        <begin position="33"/>
        <end position="245"/>
    </location>
</feature>
<evidence type="ECO:0000259" key="2">
    <source>
        <dbReference type="Pfam" id="PF00497"/>
    </source>
</evidence>
<organism evidence="3 4">
    <name type="scientific">Pseudodesulfovibrio indicus</name>
    <dbReference type="NCBI Taxonomy" id="1716143"/>
    <lineage>
        <taxon>Bacteria</taxon>
        <taxon>Pseudomonadati</taxon>
        <taxon>Thermodesulfobacteriota</taxon>
        <taxon>Desulfovibrionia</taxon>
        <taxon>Desulfovibrionales</taxon>
        <taxon>Desulfovibrionaceae</taxon>
    </lineage>
</organism>
<dbReference type="EMBL" id="SOBK01000001">
    <property type="protein sequence ID" value="TDT92230.1"/>
    <property type="molecule type" value="Genomic_DNA"/>
</dbReference>
<sequence length="246" mass="27586">MSRFKLSALLLIFIACASVSASAQGFEMQAIVYPPLVYAGQGRLWGVVPEVVGEIQKLVGDTSELKETPWLRGYEQTRTKANQALFAIVRIPEREKLFKWVGPVFGEGDYFFSRKGADAMISTLDDARKVHRIAVRKDGYTHQALLAKGFTNLDVGPSYESSYMKLAEGRVDLVLMGERTYVYMVRSAGLDPDLFERTDCKFGDSTAWLAFSLDVPDEVIMKWQDALDSLKANGLYKSILDRNFAQ</sequence>
<evidence type="ECO:0000313" key="4">
    <source>
        <dbReference type="Proteomes" id="UP000295506"/>
    </source>
</evidence>
<dbReference type="SUPFAM" id="SSF53850">
    <property type="entry name" value="Periplasmic binding protein-like II"/>
    <property type="match status" value="1"/>
</dbReference>
<evidence type="ECO:0000256" key="1">
    <source>
        <dbReference type="SAM" id="SignalP"/>
    </source>
</evidence>
<dbReference type="Pfam" id="PF00497">
    <property type="entry name" value="SBP_bac_3"/>
    <property type="match status" value="1"/>
</dbReference>
<dbReference type="Gene3D" id="3.40.190.10">
    <property type="entry name" value="Periplasmic binding protein-like II"/>
    <property type="match status" value="2"/>
</dbReference>
<proteinExistence type="predicted"/>